<dbReference type="InterPro" id="IPR028889">
    <property type="entry name" value="USP"/>
</dbReference>
<feature type="region of interest" description="Disordered" evidence="8">
    <location>
        <begin position="130"/>
        <end position="150"/>
    </location>
</feature>
<dbReference type="InterPro" id="IPR038765">
    <property type="entry name" value="Papain-like_cys_pep_sf"/>
</dbReference>
<feature type="compositionally biased region" description="Polar residues" evidence="8">
    <location>
        <begin position="139"/>
        <end position="150"/>
    </location>
</feature>
<evidence type="ECO:0000256" key="7">
    <source>
        <dbReference type="ARBA" id="ARBA00022807"/>
    </source>
</evidence>
<sequence length="150" mass="17416">MDLWSSPDLLIIHLKRFSYTRQWRDRINTLVYFPLEGLDMSPWVVSDEHKRDAVYDLYGISNHMGGMGGGHYTAYAKNLENGKWYELDDSRTTEIHEPDSMISSAAYVLYYKRRKPREMKHRASRVVIPDSKSVKTKGGISQLTDGQQKD</sequence>
<dbReference type="OMA" id="RIGDYCE"/>
<dbReference type="InterPro" id="IPR018200">
    <property type="entry name" value="USP_CS"/>
</dbReference>
<dbReference type="PANTHER" id="PTHR21646">
    <property type="entry name" value="UBIQUITIN CARBOXYL-TERMINAL HYDROLASE"/>
    <property type="match status" value="1"/>
</dbReference>
<dbReference type="PROSITE" id="PS00973">
    <property type="entry name" value="USP_2"/>
    <property type="match status" value="1"/>
</dbReference>
<evidence type="ECO:0000259" key="9">
    <source>
        <dbReference type="PROSITE" id="PS50235"/>
    </source>
</evidence>
<dbReference type="EMBL" id="ASPP01029946">
    <property type="protein sequence ID" value="ETO04162.1"/>
    <property type="molecule type" value="Genomic_DNA"/>
</dbReference>
<gene>
    <name evidence="10" type="ORF">RFI_33236</name>
</gene>
<dbReference type="Pfam" id="PF00443">
    <property type="entry name" value="UCH"/>
    <property type="match status" value="1"/>
</dbReference>
<evidence type="ECO:0000256" key="8">
    <source>
        <dbReference type="SAM" id="MobiDB-lite"/>
    </source>
</evidence>
<evidence type="ECO:0000256" key="5">
    <source>
        <dbReference type="ARBA" id="ARBA00022786"/>
    </source>
</evidence>
<dbReference type="PROSITE" id="PS50235">
    <property type="entry name" value="USP_3"/>
    <property type="match status" value="1"/>
</dbReference>
<comment type="similarity">
    <text evidence="2">Belongs to the peptidase C19 family.</text>
</comment>
<dbReference type="InterPro" id="IPR001394">
    <property type="entry name" value="Peptidase_C19_UCH"/>
</dbReference>
<evidence type="ECO:0000256" key="4">
    <source>
        <dbReference type="ARBA" id="ARBA00022670"/>
    </source>
</evidence>
<accession>X6LSR0</accession>
<keyword evidence="7" id="KW-0788">Thiol protease</keyword>
<keyword evidence="11" id="KW-1185">Reference proteome</keyword>
<dbReference type="EC" id="3.4.19.12" evidence="3"/>
<dbReference type="InterPro" id="IPR050185">
    <property type="entry name" value="Ub_carboxyl-term_hydrolase"/>
</dbReference>
<dbReference type="OrthoDB" id="265776at2759"/>
<keyword evidence="4" id="KW-0645">Protease</keyword>
<dbReference type="GO" id="GO:0006508">
    <property type="term" value="P:proteolysis"/>
    <property type="evidence" value="ECO:0007669"/>
    <property type="project" value="UniProtKB-KW"/>
</dbReference>
<feature type="domain" description="USP" evidence="9">
    <location>
        <begin position="1"/>
        <end position="114"/>
    </location>
</feature>
<dbReference type="Gene3D" id="3.90.70.10">
    <property type="entry name" value="Cysteine proteinases"/>
    <property type="match status" value="1"/>
</dbReference>
<dbReference type="Proteomes" id="UP000023152">
    <property type="component" value="Unassembled WGS sequence"/>
</dbReference>
<evidence type="ECO:0000256" key="1">
    <source>
        <dbReference type="ARBA" id="ARBA00000707"/>
    </source>
</evidence>
<evidence type="ECO:0000256" key="2">
    <source>
        <dbReference type="ARBA" id="ARBA00009085"/>
    </source>
</evidence>
<dbReference type="AlphaFoldDB" id="X6LSR0"/>
<protein>
    <recommendedName>
        <fullName evidence="3">ubiquitinyl hydrolase 1</fullName>
        <ecNumber evidence="3">3.4.19.12</ecNumber>
    </recommendedName>
</protein>
<name>X6LSR0_RETFI</name>
<comment type="caution">
    <text evidence="10">The sequence shown here is derived from an EMBL/GenBank/DDBJ whole genome shotgun (WGS) entry which is preliminary data.</text>
</comment>
<dbReference type="SUPFAM" id="SSF54001">
    <property type="entry name" value="Cysteine proteinases"/>
    <property type="match status" value="1"/>
</dbReference>
<organism evidence="10 11">
    <name type="scientific">Reticulomyxa filosa</name>
    <dbReference type="NCBI Taxonomy" id="46433"/>
    <lineage>
        <taxon>Eukaryota</taxon>
        <taxon>Sar</taxon>
        <taxon>Rhizaria</taxon>
        <taxon>Retaria</taxon>
        <taxon>Foraminifera</taxon>
        <taxon>Monothalamids</taxon>
        <taxon>Reticulomyxidae</taxon>
        <taxon>Reticulomyxa</taxon>
    </lineage>
</organism>
<dbReference type="GO" id="GO:0004843">
    <property type="term" value="F:cysteine-type deubiquitinase activity"/>
    <property type="evidence" value="ECO:0007669"/>
    <property type="project" value="UniProtKB-EC"/>
</dbReference>
<evidence type="ECO:0000313" key="10">
    <source>
        <dbReference type="EMBL" id="ETO04162.1"/>
    </source>
</evidence>
<reference evidence="10 11" key="1">
    <citation type="journal article" date="2013" name="Curr. Biol.">
        <title>The Genome of the Foraminiferan Reticulomyxa filosa.</title>
        <authorList>
            <person name="Glockner G."/>
            <person name="Hulsmann N."/>
            <person name="Schleicher M."/>
            <person name="Noegel A.A."/>
            <person name="Eichinger L."/>
            <person name="Gallinger C."/>
            <person name="Pawlowski J."/>
            <person name="Sierra R."/>
            <person name="Euteneuer U."/>
            <person name="Pillet L."/>
            <person name="Moustafa A."/>
            <person name="Platzer M."/>
            <person name="Groth M."/>
            <person name="Szafranski K."/>
            <person name="Schliwa M."/>
        </authorList>
    </citation>
    <scope>NUCLEOTIDE SEQUENCE [LARGE SCALE GENOMIC DNA]</scope>
</reference>
<dbReference type="PANTHER" id="PTHR21646:SF24">
    <property type="entry name" value="UBIQUITIN CARBOXYL-TERMINAL HYDROLASE"/>
    <property type="match status" value="1"/>
</dbReference>
<keyword evidence="6" id="KW-0378">Hydrolase</keyword>
<proteinExistence type="inferred from homology"/>
<dbReference type="GO" id="GO:0016579">
    <property type="term" value="P:protein deubiquitination"/>
    <property type="evidence" value="ECO:0007669"/>
    <property type="project" value="InterPro"/>
</dbReference>
<evidence type="ECO:0000256" key="6">
    <source>
        <dbReference type="ARBA" id="ARBA00022801"/>
    </source>
</evidence>
<comment type="catalytic activity">
    <reaction evidence="1">
        <text>Thiol-dependent hydrolysis of ester, thioester, amide, peptide and isopeptide bonds formed by the C-terminal Gly of ubiquitin (a 76-residue protein attached to proteins as an intracellular targeting signal).</text>
        <dbReference type="EC" id="3.4.19.12"/>
    </reaction>
</comment>
<keyword evidence="5" id="KW-0833">Ubl conjugation pathway</keyword>
<evidence type="ECO:0000256" key="3">
    <source>
        <dbReference type="ARBA" id="ARBA00012759"/>
    </source>
</evidence>
<evidence type="ECO:0000313" key="11">
    <source>
        <dbReference type="Proteomes" id="UP000023152"/>
    </source>
</evidence>